<reference evidence="8" key="1">
    <citation type="submission" date="2025-08" db="UniProtKB">
        <authorList>
            <consortium name="Ensembl"/>
        </authorList>
    </citation>
    <scope>IDENTIFICATION</scope>
</reference>
<dbReference type="Pfam" id="PF01733">
    <property type="entry name" value="Nucleoside_tran"/>
    <property type="match status" value="1"/>
</dbReference>
<keyword evidence="4 7" id="KW-0812">Transmembrane</keyword>
<evidence type="ECO:0000256" key="3">
    <source>
        <dbReference type="ARBA" id="ARBA00022448"/>
    </source>
</evidence>
<reference evidence="8" key="2">
    <citation type="submission" date="2025-09" db="UniProtKB">
        <authorList>
            <consortium name="Ensembl"/>
        </authorList>
    </citation>
    <scope>IDENTIFICATION</scope>
</reference>
<dbReference type="NCBIfam" id="TIGR00939">
    <property type="entry name" value="2a57"/>
    <property type="match status" value="1"/>
</dbReference>
<evidence type="ECO:0000256" key="6">
    <source>
        <dbReference type="ARBA" id="ARBA00023136"/>
    </source>
</evidence>
<dbReference type="GO" id="GO:0016323">
    <property type="term" value="C:basolateral plasma membrane"/>
    <property type="evidence" value="ECO:0007669"/>
    <property type="project" value="UniProtKB-SubCell"/>
</dbReference>
<feature type="transmembrane region" description="Helical" evidence="7">
    <location>
        <begin position="214"/>
        <end position="233"/>
    </location>
</feature>
<keyword evidence="9" id="KW-1185">Reference proteome</keyword>
<feature type="transmembrane region" description="Helical" evidence="7">
    <location>
        <begin position="239"/>
        <end position="263"/>
    </location>
</feature>
<dbReference type="OMA" id="KIMFINS"/>
<feature type="transmembrane region" description="Helical" evidence="7">
    <location>
        <begin position="173"/>
        <end position="202"/>
    </location>
</feature>
<feature type="transmembrane region" description="Helical" evidence="7">
    <location>
        <begin position="12"/>
        <end position="32"/>
    </location>
</feature>
<dbReference type="GO" id="GO:0015213">
    <property type="term" value="F:uridine transmembrane transporter activity"/>
    <property type="evidence" value="ECO:0007669"/>
    <property type="project" value="UniProtKB-ARBA"/>
</dbReference>
<name>A0A8C4QWQ1_EPTBU</name>
<evidence type="ECO:0000256" key="2">
    <source>
        <dbReference type="ARBA" id="ARBA00007965"/>
    </source>
</evidence>
<feature type="transmembrane region" description="Helical" evidence="7">
    <location>
        <begin position="418"/>
        <end position="442"/>
    </location>
</feature>
<dbReference type="AlphaFoldDB" id="A0A8C4QWQ1"/>
<protein>
    <submittedName>
        <fullName evidence="8">Solute carrier family 29 member 2</fullName>
    </submittedName>
</protein>
<dbReference type="InterPro" id="IPR034764">
    <property type="entry name" value="ENT1/ENT2"/>
</dbReference>
<keyword evidence="6 7" id="KW-0472">Membrane</keyword>
<dbReference type="PRINTS" id="PR01130">
    <property type="entry name" value="DERENTRNSPRT"/>
</dbReference>
<evidence type="ECO:0000256" key="5">
    <source>
        <dbReference type="ARBA" id="ARBA00022989"/>
    </source>
</evidence>
<evidence type="ECO:0000256" key="1">
    <source>
        <dbReference type="ARBA" id="ARBA00004554"/>
    </source>
</evidence>
<evidence type="ECO:0000256" key="7">
    <source>
        <dbReference type="SAM" id="Phobius"/>
    </source>
</evidence>
<feature type="transmembrane region" description="Helical" evidence="7">
    <location>
        <begin position="348"/>
        <end position="365"/>
    </location>
</feature>
<comment type="subcellular location">
    <subcellularLocation>
        <location evidence="1">Basolateral cell membrane</location>
        <topology evidence="1">Multi-pass membrane protein</topology>
    </subcellularLocation>
</comment>
<dbReference type="PANTHER" id="PTHR10332">
    <property type="entry name" value="EQUILIBRATIVE NUCLEOSIDE TRANSPORTER"/>
    <property type="match status" value="1"/>
</dbReference>
<dbReference type="Proteomes" id="UP000694388">
    <property type="component" value="Unplaced"/>
</dbReference>
<dbReference type="GeneTree" id="ENSGT00950000182898"/>
<dbReference type="PIRSF" id="PIRSF016379">
    <property type="entry name" value="ENT"/>
    <property type="match status" value="1"/>
</dbReference>
<proteinExistence type="inferred from homology"/>
<organism evidence="8 9">
    <name type="scientific">Eptatretus burgeri</name>
    <name type="common">Inshore hagfish</name>
    <dbReference type="NCBI Taxonomy" id="7764"/>
    <lineage>
        <taxon>Eukaryota</taxon>
        <taxon>Metazoa</taxon>
        <taxon>Chordata</taxon>
        <taxon>Craniata</taxon>
        <taxon>Vertebrata</taxon>
        <taxon>Cyclostomata</taxon>
        <taxon>Myxini</taxon>
        <taxon>Myxiniformes</taxon>
        <taxon>Myxinidae</taxon>
        <taxon>Eptatretinae</taxon>
        <taxon>Eptatretus</taxon>
    </lineage>
</organism>
<feature type="transmembrane region" description="Helical" evidence="7">
    <location>
        <begin position="454"/>
        <end position="477"/>
    </location>
</feature>
<feature type="transmembrane region" description="Helical" evidence="7">
    <location>
        <begin position="385"/>
        <end position="402"/>
    </location>
</feature>
<dbReference type="Ensembl" id="ENSEBUT00000021934.1">
    <property type="protein sequence ID" value="ENSEBUP00000021358.1"/>
    <property type="gene ID" value="ENSEBUG00000013182.1"/>
</dbReference>
<evidence type="ECO:0000256" key="4">
    <source>
        <dbReference type="ARBA" id="ARBA00022692"/>
    </source>
</evidence>
<keyword evidence="3" id="KW-0813">Transport</keyword>
<feature type="transmembrane region" description="Helical" evidence="7">
    <location>
        <begin position="116"/>
        <end position="135"/>
    </location>
</feature>
<feature type="transmembrane region" description="Helical" evidence="7">
    <location>
        <begin position="315"/>
        <end position="336"/>
    </location>
</feature>
<dbReference type="InterPro" id="IPR002259">
    <property type="entry name" value="Eqnu_transpt"/>
</dbReference>
<evidence type="ECO:0000313" key="8">
    <source>
        <dbReference type="Ensembl" id="ENSEBUP00000021358.1"/>
    </source>
</evidence>
<sequence length="478" mass="53814">MPPNKPPKDKYYLVWIIFFILGLGSLLPWNFFMTAGVIHPVSLSKFYIAAIYNMIGAGRKMDCETSKEPGRCAPKSNYFRERLDYQEAQSRGRGNEWQMNVTVRGQSYYFRTFDNFMTLCAMLPLLIFCCLNSILHRQFPQKIRMAGSLFGIFLLFLLTTILIKVTITNPDVFFVITMITIIVNNSMSAVFQSSMFGLVGLLPTHYTMPPMSGQGMAGTFAAIAMIFSLLVGSDMAESAFWYFLTACVVTLFATTSYLALGYLEFAQYYFHSWSANTGNGMDAIDKEIKKASVPLTEAGPKESKHASLWVVFRKLWVMALSVTVVFWVTISVFPVVTGRVHTMSTNEYWGKLFSPVSCFLLFNIADFLGRSLTAFIMWPRAESRLLPFFVLLRIIFIPLFLLCNIEKSLLPTIFHHDAFFILFMIGFGTSNGYLASLAMAYGPRPIKGREAETAGSIMMFFLALGLCLGACSSFIFAL</sequence>
<comment type="similarity">
    <text evidence="2">Belongs to the SLC29A/ENT transporter (TC 2.A.57) family.</text>
</comment>
<keyword evidence="5 7" id="KW-1133">Transmembrane helix</keyword>
<accession>A0A8C4QWQ1</accession>
<dbReference type="PANTHER" id="PTHR10332:SF9">
    <property type="entry name" value="EQUILIBRATIVE NUCLEOSIDE TRANSPORTER 1"/>
    <property type="match status" value="1"/>
</dbReference>
<evidence type="ECO:0000313" key="9">
    <source>
        <dbReference type="Proteomes" id="UP000694388"/>
    </source>
</evidence>
<feature type="transmembrane region" description="Helical" evidence="7">
    <location>
        <begin position="147"/>
        <end position="167"/>
    </location>
</feature>